<accession>A0A1G9FQJ4</accession>
<name>A0A1G9FQJ4_9LACT</name>
<feature type="transmembrane region" description="Helical" evidence="1">
    <location>
        <begin position="68"/>
        <end position="92"/>
    </location>
</feature>
<evidence type="ECO:0000256" key="1">
    <source>
        <dbReference type="SAM" id="Phobius"/>
    </source>
</evidence>
<dbReference type="RefSeq" id="WP_091268879.1">
    <property type="nucleotide sequence ID" value="NZ_FNFK01000084.1"/>
</dbReference>
<feature type="transmembrane region" description="Helical" evidence="1">
    <location>
        <begin position="145"/>
        <end position="164"/>
    </location>
</feature>
<reference evidence="3" key="1">
    <citation type="submission" date="2016-10" db="EMBL/GenBank/DDBJ databases">
        <authorList>
            <person name="Varghese N."/>
            <person name="Submissions S."/>
        </authorList>
    </citation>
    <scope>NUCLEOTIDE SEQUENCE [LARGE SCALE GENOMIC DNA]</scope>
    <source>
        <strain evidence="3">DSM 19181</strain>
    </source>
</reference>
<organism evidence="2 3">
    <name type="scientific">Alkalibacterium thalassium</name>
    <dbReference type="NCBI Taxonomy" id="426701"/>
    <lineage>
        <taxon>Bacteria</taxon>
        <taxon>Bacillati</taxon>
        <taxon>Bacillota</taxon>
        <taxon>Bacilli</taxon>
        <taxon>Lactobacillales</taxon>
        <taxon>Carnobacteriaceae</taxon>
        <taxon>Alkalibacterium</taxon>
    </lineage>
</organism>
<dbReference type="Proteomes" id="UP000199433">
    <property type="component" value="Unassembled WGS sequence"/>
</dbReference>
<protein>
    <submittedName>
        <fullName evidence="2">TraX protein</fullName>
    </submittedName>
</protein>
<dbReference type="Pfam" id="PF05857">
    <property type="entry name" value="TraX"/>
    <property type="match status" value="1"/>
</dbReference>
<dbReference type="InterPro" id="IPR008875">
    <property type="entry name" value="TraX"/>
</dbReference>
<feature type="transmembrane region" description="Helical" evidence="1">
    <location>
        <begin position="176"/>
        <end position="196"/>
    </location>
</feature>
<feature type="transmembrane region" description="Helical" evidence="1">
    <location>
        <begin position="12"/>
        <end position="30"/>
    </location>
</feature>
<dbReference type="AlphaFoldDB" id="A0A1G9FQJ4"/>
<dbReference type="STRING" id="426701.SAMN04488098_10845"/>
<proteinExistence type="predicted"/>
<keyword evidence="1" id="KW-1133">Transmembrane helix</keyword>
<keyword evidence="1" id="KW-0472">Membrane</keyword>
<gene>
    <name evidence="2" type="ORF">SAMN04488098_10845</name>
</gene>
<dbReference type="OrthoDB" id="9781069at2"/>
<evidence type="ECO:0000313" key="2">
    <source>
        <dbReference type="EMBL" id="SDK90612.1"/>
    </source>
</evidence>
<keyword evidence="3" id="KW-1185">Reference proteome</keyword>
<dbReference type="EMBL" id="FNFK01000084">
    <property type="protein sequence ID" value="SDK90612.1"/>
    <property type="molecule type" value="Genomic_DNA"/>
</dbReference>
<keyword evidence="1" id="KW-0812">Transmembrane</keyword>
<evidence type="ECO:0000313" key="3">
    <source>
        <dbReference type="Proteomes" id="UP000199433"/>
    </source>
</evidence>
<feature type="transmembrane region" description="Helical" evidence="1">
    <location>
        <begin position="104"/>
        <end position="125"/>
    </location>
</feature>
<sequence>MSRTFDEKLNMVKWIGILTMTIDHVGYFLFPGLLWMRMIGRIAFPCFLYSTIEGTERTSDYKKYITRLFGLGVLSMLVTPNTINVLFLLGLFSLSLKYRRYFPLFMLLSFIAEYSVYGFLFGWAIYWMKEKDLLQGIAGSVAVQFLFGISIQTLSLISLPFMFMDKGIKLPRLPKYFFYWFYPLHQAVLILIVSLLQLV</sequence>